<proteinExistence type="inferred from homology"/>
<keyword evidence="8 12" id="KW-0378">Hydrolase</keyword>
<evidence type="ECO:0000256" key="6">
    <source>
        <dbReference type="ARBA" id="ARBA00022490"/>
    </source>
</evidence>
<keyword evidence="7" id="KW-0645">Protease</keyword>
<comment type="caution">
    <text evidence="12">The sequence shown here is derived from an EMBL/GenBank/DDBJ whole genome shotgun (WGS) entry which is preliminary data.</text>
</comment>
<evidence type="ECO:0000256" key="5">
    <source>
        <dbReference type="ARBA" id="ARBA00022438"/>
    </source>
</evidence>
<dbReference type="Gene3D" id="3.40.50.1820">
    <property type="entry name" value="alpha/beta hydrolase"/>
    <property type="match status" value="1"/>
</dbReference>
<keyword evidence="13" id="KW-1185">Reference proteome</keyword>
<feature type="domain" description="AB hydrolase-1" evidence="11">
    <location>
        <begin position="75"/>
        <end position="347"/>
    </location>
</feature>
<gene>
    <name evidence="12" type="ORF">ACFFSY_26275</name>
</gene>
<dbReference type="EC" id="3.4.11.5" evidence="4"/>
<dbReference type="PANTHER" id="PTHR43722">
    <property type="entry name" value="PROLINE IMINOPEPTIDASE"/>
    <property type="match status" value="1"/>
</dbReference>
<evidence type="ECO:0000313" key="12">
    <source>
        <dbReference type="EMBL" id="MFB9329460.1"/>
    </source>
</evidence>
<comment type="similarity">
    <text evidence="3">Belongs to the peptidase S33 family.</text>
</comment>
<organism evidence="12 13">
    <name type="scientific">Paenibacillus aurantiacus</name>
    <dbReference type="NCBI Taxonomy" id="1936118"/>
    <lineage>
        <taxon>Bacteria</taxon>
        <taxon>Bacillati</taxon>
        <taxon>Bacillota</taxon>
        <taxon>Bacilli</taxon>
        <taxon>Bacillales</taxon>
        <taxon>Paenibacillaceae</taxon>
        <taxon>Paenibacillus</taxon>
    </lineage>
</organism>
<evidence type="ECO:0000256" key="3">
    <source>
        <dbReference type="ARBA" id="ARBA00010088"/>
    </source>
</evidence>
<evidence type="ECO:0000256" key="8">
    <source>
        <dbReference type="ARBA" id="ARBA00022801"/>
    </source>
</evidence>
<keyword evidence="10" id="KW-0175">Coiled coil</keyword>
<evidence type="ECO:0000256" key="1">
    <source>
        <dbReference type="ARBA" id="ARBA00001585"/>
    </source>
</evidence>
<name>A0ABV5KX16_9BACL</name>
<accession>A0ABV5KX16</accession>
<evidence type="ECO:0000256" key="9">
    <source>
        <dbReference type="ARBA" id="ARBA00029605"/>
    </source>
</evidence>
<dbReference type="Pfam" id="PF00561">
    <property type="entry name" value="Abhydrolase_1"/>
    <property type="match status" value="1"/>
</dbReference>
<evidence type="ECO:0000256" key="7">
    <source>
        <dbReference type="ARBA" id="ARBA00022670"/>
    </source>
</evidence>
<protein>
    <recommendedName>
        <fullName evidence="4">prolyl aminopeptidase</fullName>
        <ecNumber evidence="4">3.4.11.5</ecNumber>
    </recommendedName>
    <alternativeName>
        <fullName evidence="9">Prolyl aminopeptidase</fullName>
    </alternativeName>
</protein>
<dbReference type="InterPro" id="IPR002410">
    <property type="entry name" value="Peptidase_S33"/>
</dbReference>
<dbReference type="SUPFAM" id="SSF53474">
    <property type="entry name" value="alpha/beta-Hydrolases"/>
    <property type="match status" value="1"/>
</dbReference>
<evidence type="ECO:0000256" key="4">
    <source>
        <dbReference type="ARBA" id="ARBA00012568"/>
    </source>
</evidence>
<feature type="coiled-coil region" evidence="10">
    <location>
        <begin position="208"/>
        <end position="235"/>
    </location>
</feature>
<reference evidence="12 13" key="1">
    <citation type="submission" date="2024-09" db="EMBL/GenBank/DDBJ databases">
        <authorList>
            <person name="Sun Q."/>
            <person name="Mori K."/>
        </authorList>
    </citation>
    <scope>NUCLEOTIDE SEQUENCE [LARGE SCALE GENOMIC DNA]</scope>
    <source>
        <strain evidence="12 13">TISTR 2452</strain>
    </source>
</reference>
<dbReference type="PANTHER" id="PTHR43722:SF1">
    <property type="entry name" value="PROLINE IMINOPEPTIDASE"/>
    <property type="match status" value="1"/>
</dbReference>
<comment type="subcellular location">
    <subcellularLocation>
        <location evidence="2">Cytoplasm</location>
    </subcellularLocation>
</comment>
<evidence type="ECO:0000256" key="10">
    <source>
        <dbReference type="SAM" id="Coils"/>
    </source>
</evidence>
<dbReference type="PRINTS" id="PR00793">
    <property type="entry name" value="PROAMNOPTASE"/>
</dbReference>
<keyword evidence="6" id="KW-0963">Cytoplasm</keyword>
<sequence length="371" mass="42488">MILRLFSLLLSVLSPWLAVASVVILGAFSYRARLRRRLAHAHRIALERGIDEELMLELGGLRQYVNIRGHDVRNPVILYLHGGPGGPFTPVMHKYQFGWERDYTVVNWDQRNAGRTYLLNKAQAEQVRETLTADRLIEDARELVLYLRERFGQEKIIIMGHSWGSVLGSMFAQRYPAWTRAFVSIAQVVQLHDGAARMAEDVRQLALSRGAERDAAAAERLADRLRRDFKTTEQTTAKLHKLAAKHHPYKPDPLLFLKAGSVSPTFSFKQLVYFARRDRLQAPLTDFLSTFDLRTRSPVYEVPVIVMLGEYDMPYRKPMESCYPSIQAPLKQLHVIEGAGHDVMLEQPEEFERALREALSDILQAEPKRSV</sequence>
<dbReference type="InterPro" id="IPR005944">
    <property type="entry name" value="Pro_iminopeptidase"/>
</dbReference>
<dbReference type="InterPro" id="IPR029058">
    <property type="entry name" value="AB_hydrolase_fold"/>
</dbReference>
<evidence type="ECO:0000259" key="11">
    <source>
        <dbReference type="Pfam" id="PF00561"/>
    </source>
</evidence>
<evidence type="ECO:0000313" key="13">
    <source>
        <dbReference type="Proteomes" id="UP001589747"/>
    </source>
</evidence>
<evidence type="ECO:0000256" key="2">
    <source>
        <dbReference type="ARBA" id="ARBA00004496"/>
    </source>
</evidence>
<dbReference type="EMBL" id="JBHMDO010000042">
    <property type="protein sequence ID" value="MFB9329460.1"/>
    <property type="molecule type" value="Genomic_DNA"/>
</dbReference>
<dbReference type="Proteomes" id="UP001589747">
    <property type="component" value="Unassembled WGS sequence"/>
</dbReference>
<dbReference type="GO" id="GO:0016787">
    <property type="term" value="F:hydrolase activity"/>
    <property type="evidence" value="ECO:0007669"/>
    <property type="project" value="UniProtKB-KW"/>
</dbReference>
<dbReference type="InterPro" id="IPR000073">
    <property type="entry name" value="AB_hydrolase_1"/>
</dbReference>
<keyword evidence="5" id="KW-0031">Aminopeptidase</keyword>
<comment type="catalytic activity">
    <reaction evidence="1">
        <text>Release of N-terminal proline from a peptide.</text>
        <dbReference type="EC" id="3.4.11.5"/>
    </reaction>
</comment>
<dbReference type="RefSeq" id="WP_377499749.1">
    <property type="nucleotide sequence ID" value="NZ_JBHMDO010000042.1"/>
</dbReference>